<protein>
    <recommendedName>
        <fullName evidence="3">Peptidyl-prolyl cis-trans isomerase</fullName>
        <shortName evidence="3">PPIase</shortName>
        <ecNumber evidence="3">5.2.1.8</ecNumber>
    </recommendedName>
</protein>
<keyword evidence="1 3" id="KW-0697">Rotamase</keyword>
<feature type="compositionally biased region" description="Pro residues" evidence="4">
    <location>
        <begin position="35"/>
        <end position="47"/>
    </location>
</feature>
<dbReference type="PROSITE" id="PS50072">
    <property type="entry name" value="CSA_PPIASE_2"/>
    <property type="match status" value="1"/>
</dbReference>
<dbReference type="RefSeq" id="WP_211421984.1">
    <property type="nucleotide sequence ID" value="NZ_CP072642.1"/>
</dbReference>
<evidence type="ECO:0000259" key="5">
    <source>
        <dbReference type="PROSITE" id="PS50072"/>
    </source>
</evidence>
<name>A0ABX8AZ14_9BACT</name>
<evidence type="ECO:0000256" key="2">
    <source>
        <dbReference type="ARBA" id="ARBA00023235"/>
    </source>
</evidence>
<proteinExistence type="inferred from homology"/>
<evidence type="ECO:0000256" key="3">
    <source>
        <dbReference type="RuleBase" id="RU363019"/>
    </source>
</evidence>
<gene>
    <name evidence="6" type="ORF">J8C05_09625</name>
</gene>
<dbReference type="PRINTS" id="PR00153">
    <property type="entry name" value="CSAPPISMRASE"/>
</dbReference>
<keyword evidence="2 3" id="KW-0413">Isomerase</keyword>
<dbReference type="InterPro" id="IPR044666">
    <property type="entry name" value="Cyclophilin_A-like"/>
</dbReference>
<feature type="region of interest" description="Disordered" evidence="4">
    <location>
        <begin position="27"/>
        <end position="54"/>
    </location>
</feature>
<evidence type="ECO:0000256" key="1">
    <source>
        <dbReference type="ARBA" id="ARBA00023110"/>
    </source>
</evidence>
<organism evidence="6 7">
    <name type="scientific">Chloracidobacterium sp. N</name>
    <dbReference type="NCBI Taxonomy" id="2821540"/>
    <lineage>
        <taxon>Bacteria</taxon>
        <taxon>Pseudomonadati</taxon>
        <taxon>Acidobacteriota</taxon>
        <taxon>Terriglobia</taxon>
        <taxon>Terriglobales</taxon>
        <taxon>Acidobacteriaceae</taxon>
        <taxon>Chloracidobacterium</taxon>
        <taxon>Chloracidobacterium aggregatum</taxon>
    </lineage>
</organism>
<comment type="similarity">
    <text evidence="3">Belongs to the cyclophilin-type PPIase family.</text>
</comment>
<evidence type="ECO:0000313" key="6">
    <source>
        <dbReference type="EMBL" id="QUV93620.1"/>
    </source>
</evidence>
<evidence type="ECO:0000313" key="7">
    <source>
        <dbReference type="Proteomes" id="UP000677668"/>
    </source>
</evidence>
<evidence type="ECO:0000256" key="4">
    <source>
        <dbReference type="SAM" id="MobiDB-lite"/>
    </source>
</evidence>
<dbReference type="PANTHER" id="PTHR45625:SF4">
    <property type="entry name" value="PEPTIDYLPROLYL ISOMERASE DOMAIN AND WD REPEAT-CONTAINING PROTEIN 1"/>
    <property type="match status" value="1"/>
</dbReference>
<dbReference type="Gene3D" id="2.40.100.10">
    <property type="entry name" value="Cyclophilin-like"/>
    <property type="match status" value="1"/>
</dbReference>
<dbReference type="EMBL" id="CP072642">
    <property type="protein sequence ID" value="QUV93620.1"/>
    <property type="molecule type" value="Genomic_DNA"/>
</dbReference>
<sequence length="232" mass="25836">MVWRVAGWMLILGSLLVFGEQAIAQQRRPAARPAPTRPTVPPEPAAPKPSRAEKLSVEELKQVRAVIESSAGNIVLEFFPEVAPNHVRNFLRLAEQGFYDRTEFNRIARDFVIQGGDPAKWPADSPNRRLRFDTSPLKAEFNETPHDKGILSMAHGSNPDSATTHYFICLRRLESLDGKYTVFGRVIEGLDVVDKIAETPIEPGTADKPAERVEVRTIRVIYPSTVTNAAKP</sequence>
<accession>A0ABX8AZ14</accession>
<reference evidence="6 7" key="1">
    <citation type="submission" date="2021-03" db="EMBL/GenBank/DDBJ databases">
        <title>Genomic and phenotypic characterization of Chloracidobacterium isolates provides evidence for multiple species.</title>
        <authorList>
            <person name="Saini M.K."/>
            <person name="Costas A.M.G."/>
            <person name="Tank M."/>
            <person name="Bryant D.A."/>
        </authorList>
    </citation>
    <scope>NUCLEOTIDE SEQUENCE [LARGE SCALE GENOMIC DNA]</scope>
    <source>
        <strain evidence="6 7">N</strain>
    </source>
</reference>
<feature type="domain" description="PPIase cyclophilin-type" evidence="5">
    <location>
        <begin position="68"/>
        <end position="220"/>
    </location>
</feature>
<dbReference type="InterPro" id="IPR029000">
    <property type="entry name" value="Cyclophilin-like_dom_sf"/>
</dbReference>
<dbReference type="GO" id="GO:0016853">
    <property type="term" value="F:isomerase activity"/>
    <property type="evidence" value="ECO:0007669"/>
    <property type="project" value="UniProtKB-KW"/>
</dbReference>
<dbReference type="Proteomes" id="UP000677668">
    <property type="component" value="Chromosome 1"/>
</dbReference>
<dbReference type="CDD" id="cd00317">
    <property type="entry name" value="cyclophilin"/>
    <property type="match status" value="1"/>
</dbReference>
<comment type="function">
    <text evidence="3">PPIases accelerate the folding of proteins. It catalyzes the cis-trans isomerization of proline imidic peptide bonds in oligopeptides.</text>
</comment>
<comment type="catalytic activity">
    <reaction evidence="3">
        <text>[protein]-peptidylproline (omega=180) = [protein]-peptidylproline (omega=0)</text>
        <dbReference type="Rhea" id="RHEA:16237"/>
        <dbReference type="Rhea" id="RHEA-COMP:10747"/>
        <dbReference type="Rhea" id="RHEA-COMP:10748"/>
        <dbReference type="ChEBI" id="CHEBI:83833"/>
        <dbReference type="ChEBI" id="CHEBI:83834"/>
        <dbReference type="EC" id="5.2.1.8"/>
    </reaction>
</comment>
<dbReference type="PANTHER" id="PTHR45625">
    <property type="entry name" value="PEPTIDYL-PROLYL CIS-TRANS ISOMERASE-RELATED"/>
    <property type="match status" value="1"/>
</dbReference>
<dbReference type="SUPFAM" id="SSF50891">
    <property type="entry name" value="Cyclophilin-like"/>
    <property type="match status" value="1"/>
</dbReference>
<keyword evidence="7" id="KW-1185">Reference proteome</keyword>
<dbReference type="InterPro" id="IPR002130">
    <property type="entry name" value="Cyclophilin-type_PPIase_dom"/>
</dbReference>
<dbReference type="Pfam" id="PF00160">
    <property type="entry name" value="Pro_isomerase"/>
    <property type="match status" value="1"/>
</dbReference>
<dbReference type="EC" id="5.2.1.8" evidence="3"/>